<gene>
    <name evidence="1" type="ORF">RU96_GL001490</name>
</gene>
<reference evidence="1 2" key="1">
    <citation type="submission" date="2014-12" db="EMBL/GenBank/DDBJ databases">
        <title>Draft genome sequences of 29 type strains of Enterococci.</title>
        <authorList>
            <person name="Zhong Z."/>
            <person name="Sun Z."/>
            <person name="Liu W."/>
            <person name="Zhang W."/>
            <person name="Zhang H."/>
        </authorList>
    </citation>
    <scope>NUCLEOTIDE SEQUENCE [LARGE SCALE GENOMIC DNA]</scope>
    <source>
        <strain evidence="1 2">DSM 21207</strain>
    </source>
</reference>
<dbReference type="Pfam" id="PF01263">
    <property type="entry name" value="Aldose_epim"/>
    <property type="match status" value="1"/>
</dbReference>
<dbReference type="InterPro" id="IPR014718">
    <property type="entry name" value="GH-type_carb-bd"/>
</dbReference>
<dbReference type="InterPro" id="IPR008183">
    <property type="entry name" value="Aldose_1/G6P_1-epimerase"/>
</dbReference>
<evidence type="ECO:0000313" key="2">
    <source>
        <dbReference type="Proteomes" id="UP000182835"/>
    </source>
</evidence>
<evidence type="ECO:0000313" key="1">
    <source>
        <dbReference type="EMBL" id="OJG13934.1"/>
    </source>
</evidence>
<protein>
    <submittedName>
        <fullName evidence="1">Uncharacterized protein</fullName>
    </submittedName>
</protein>
<dbReference type="InterPro" id="IPR011013">
    <property type="entry name" value="Gal_mutarotase_sf_dom"/>
</dbReference>
<dbReference type="GO" id="GO:0030246">
    <property type="term" value="F:carbohydrate binding"/>
    <property type="evidence" value="ECO:0007669"/>
    <property type="project" value="InterPro"/>
</dbReference>
<accession>A0A1L8R2F9</accession>
<dbReference type="Gene3D" id="2.70.98.10">
    <property type="match status" value="1"/>
</dbReference>
<dbReference type="EMBL" id="JXKG01000029">
    <property type="protein sequence ID" value="OJG13934.1"/>
    <property type="molecule type" value="Genomic_DNA"/>
</dbReference>
<comment type="caution">
    <text evidence="1">The sequence shown here is derived from an EMBL/GenBank/DDBJ whole genome shotgun (WGS) entry which is preliminary data.</text>
</comment>
<dbReference type="SUPFAM" id="SSF74650">
    <property type="entry name" value="Galactose mutarotase-like"/>
    <property type="match status" value="1"/>
</dbReference>
<organism evidence="1 2">
    <name type="scientific">Enterococcus canintestini</name>
    <dbReference type="NCBI Taxonomy" id="317010"/>
    <lineage>
        <taxon>Bacteria</taxon>
        <taxon>Bacillati</taxon>
        <taxon>Bacillota</taxon>
        <taxon>Bacilli</taxon>
        <taxon>Lactobacillales</taxon>
        <taxon>Enterococcaceae</taxon>
        <taxon>Enterococcus</taxon>
    </lineage>
</organism>
<dbReference type="STRING" id="317010.RU96_GL001490"/>
<proteinExistence type="predicted"/>
<dbReference type="GO" id="GO:0016853">
    <property type="term" value="F:isomerase activity"/>
    <property type="evidence" value="ECO:0007669"/>
    <property type="project" value="InterPro"/>
</dbReference>
<dbReference type="AlphaFoldDB" id="A0A1L8R2F9"/>
<dbReference type="OrthoDB" id="9779408at2"/>
<dbReference type="Proteomes" id="UP000182835">
    <property type="component" value="Unassembled WGS sequence"/>
</dbReference>
<dbReference type="RefSeq" id="WP_084035494.1">
    <property type="nucleotide sequence ID" value="NZ_JBHLVQ010000021.1"/>
</dbReference>
<sequence length="95" mass="10896">MKKFQLENKYVLIEFLNYGGILTKMINKKTGQNYLLAYENAEDYQENPYFFGAMIGRNAGRTFPPKYLNHAGEKIMLDTNEGKAPSGHMAGRKVR</sequence>
<name>A0A1L8R2F9_9ENTE</name>
<dbReference type="GO" id="GO:0005975">
    <property type="term" value="P:carbohydrate metabolic process"/>
    <property type="evidence" value="ECO:0007669"/>
    <property type="project" value="InterPro"/>
</dbReference>